<protein>
    <submittedName>
        <fullName evidence="2">Uncharacterized protein</fullName>
    </submittedName>
</protein>
<evidence type="ECO:0000256" key="1">
    <source>
        <dbReference type="SAM" id="Phobius"/>
    </source>
</evidence>
<dbReference type="NCBIfam" id="TIGR01571">
    <property type="entry name" value="A_thal_Cys_rich"/>
    <property type="match status" value="1"/>
</dbReference>
<accession>A0A0D2JLY0</accession>
<feature type="transmembrane region" description="Helical" evidence="1">
    <location>
        <begin position="107"/>
        <end position="129"/>
    </location>
</feature>
<name>A0A0D2JLY0_9EURO</name>
<dbReference type="Proteomes" id="UP000053617">
    <property type="component" value="Unassembled WGS sequence"/>
</dbReference>
<dbReference type="AlphaFoldDB" id="A0A0D2JLY0"/>
<proteinExistence type="predicted"/>
<organism evidence="2 3">
    <name type="scientific">Rhinocladiella mackenziei CBS 650.93</name>
    <dbReference type="NCBI Taxonomy" id="1442369"/>
    <lineage>
        <taxon>Eukaryota</taxon>
        <taxon>Fungi</taxon>
        <taxon>Dikarya</taxon>
        <taxon>Ascomycota</taxon>
        <taxon>Pezizomycotina</taxon>
        <taxon>Eurotiomycetes</taxon>
        <taxon>Chaetothyriomycetidae</taxon>
        <taxon>Chaetothyriales</taxon>
        <taxon>Herpotrichiellaceae</taxon>
        <taxon>Rhinocladiella</taxon>
    </lineage>
</organism>
<keyword evidence="3" id="KW-1185">Reference proteome</keyword>
<dbReference type="PANTHER" id="PTHR15907">
    <property type="entry name" value="DUF614 FAMILY PROTEIN-RELATED"/>
    <property type="match status" value="1"/>
</dbReference>
<keyword evidence="1" id="KW-0472">Membrane</keyword>
<dbReference type="RefSeq" id="XP_013277606.1">
    <property type="nucleotide sequence ID" value="XM_013422152.1"/>
</dbReference>
<dbReference type="GeneID" id="25289624"/>
<keyword evidence="1" id="KW-0812">Transmembrane</keyword>
<evidence type="ECO:0000313" key="3">
    <source>
        <dbReference type="Proteomes" id="UP000053617"/>
    </source>
</evidence>
<dbReference type="VEuPathDB" id="FungiDB:Z518_01553"/>
<sequence>MAAPNGNGSAHGGMIDQDDVQDWVKRFNEALADSTVVTAPAGPDARPWHESFFGCFMPIDTCTFSQFLHIEASGRRNIAQNVETPDSIILKASSPAVFRALLSAKPTIAACLMFTGFSCFGLHWIPMMFQRADIRKKYNLQGDCVTDLFTSCCCACCSLVQQDKEAEFREKEMAEKVNGAGYAKPQGMAYPA</sequence>
<dbReference type="EMBL" id="KN847475">
    <property type="protein sequence ID" value="KIX10470.1"/>
    <property type="molecule type" value="Genomic_DNA"/>
</dbReference>
<gene>
    <name evidence="2" type="ORF">Z518_01553</name>
</gene>
<dbReference type="InterPro" id="IPR006461">
    <property type="entry name" value="PLAC_motif_containing"/>
</dbReference>
<evidence type="ECO:0000313" key="2">
    <source>
        <dbReference type="EMBL" id="KIX10470.1"/>
    </source>
</evidence>
<dbReference type="HOGENOM" id="CLU_083147_2_2_1"/>
<dbReference type="OrthoDB" id="1045822at2759"/>
<keyword evidence="1" id="KW-1133">Transmembrane helix</keyword>
<dbReference type="STRING" id="1442369.A0A0D2JLY0"/>
<reference evidence="2 3" key="1">
    <citation type="submission" date="2015-01" db="EMBL/GenBank/DDBJ databases">
        <title>The Genome Sequence of Rhinocladiella mackenzie CBS 650.93.</title>
        <authorList>
            <consortium name="The Broad Institute Genomics Platform"/>
            <person name="Cuomo C."/>
            <person name="de Hoog S."/>
            <person name="Gorbushina A."/>
            <person name="Stielow B."/>
            <person name="Teixiera M."/>
            <person name="Abouelleil A."/>
            <person name="Chapman S.B."/>
            <person name="Priest M."/>
            <person name="Young S.K."/>
            <person name="Wortman J."/>
            <person name="Nusbaum C."/>
            <person name="Birren B."/>
        </authorList>
    </citation>
    <scope>NUCLEOTIDE SEQUENCE [LARGE SCALE GENOMIC DNA]</scope>
    <source>
        <strain evidence="2 3">CBS 650.93</strain>
    </source>
</reference>
<dbReference type="Pfam" id="PF04749">
    <property type="entry name" value="PLAC8"/>
    <property type="match status" value="1"/>
</dbReference>